<feature type="transmembrane region" description="Helical" evidence="5">
    <location>
        <begin position="239"/>
        <end position="260"/>
    </location>
</feature>
<comment type="caution">
    <text evidence="7">The sequence shown here is derived from an EMBL/GenBank/DDBJ whole genome shotgun (WGS) entry which is preliminary data.</text>
</comment>
<evidence type="ECO:0000256" key="5">
    <source>
        <dbReference type="SAM" id="Phobius"/>
    </source>
</evidence>
<dbReference type="AlphaFoldDB" id="A0A3E0HEH7"/>
<feature type="domain" description="Major facilitator superfamily (MFS) profile" evidence="6">
    <location>
        <begin position="8"/>
        <end position="385"/>
    </location>
</feature>
<dbReference type="GO" id="GO:0022857">
    <property type="term" value="F:transmembrane transporter activity"/>
    <property type="evidence" value="ECO:0007669"/>
    <property type="project" value="InterPro"/>
</dbReference>
<feature type="transmembrane region" description="Helical" evidence="5">
    <location>
        <begin position="74"/>
        <end position="92"/>
    </location>
</feature>
<feature type="transmembrane region" description="Helical" evidence="5">
    <location>
        <begin position="359"/>
        <end position="380"/>
    </location>
</feature>
<dbReference type="Proteomes" id="UP000256269">
    <property type="component" value="Unassembled WGS sequence"/>
</dbReference>
<feature type="transmembrane region" description="Helical" evidence="5">
    <location>
        <begin position="335"/>
        <end position="353"/>
    </location>
</feature>
<dbReference type="InterPro" id="IPR020846">
    <property type="entry name" value="MFS_dom"/>
</dbReference>
<name>A0A3E0HEH7_9PSEU</name>
<dbReference type="CDD" id="cd17324">
    <property type="entry name" value="MFS_NepI_like"/>
    <property type="match status" value="1"/>
</dbReference>
<dbReference type="Pfam" id="PF07690">
    <property type="entry name" value="MFS_1"/>
    <property type="match status" value="1"/>
</dbReference>
<evidence type="ECO:0000256" key="4">
    <source>
        <dbReference type="ARBA" id="ARBA00023136"/>
    </source>
</evidence>
<keyword evidence="2 5" id="KW-0812">Transmembrane</keyword>
<sequence length="393" mass="40588">MSGVSPRLTLLMALACGLIVANIYYVQPLLPDLAASFRAPTGVVGLSVTTTQLGYAAGLVLLVPLGDLMAKRRLVVVLLCASAVALALTAVANSPTMLLITLALVGLSSVAVNVLMPLAATLAGDGQRGRVVGSLMTGLLLGVLLARTVSGALEEIAGWHAVFGIAALVEVVLAVVLRLALPDPPVARGLTYPQLLTSITRLVRDEPFLRRRMMIGALGFASFQLLWTSLPFLLAGPPYSFSTATIGSFGLIGAAGVLCAQAAGRLQDKGMAHAATGVFALVLGASWLLLGGGAEMLPLLVIGIVVLDIGVQGLHVINQGRIYAYGPSVKSRVTTAYMTSYFVGGSLGGALAVTLYTRFGWIGVCVAGGVLFALTGILWLTDRTKAPSPELTK</sequence>
<dbReference type="InterPro" id="IPR036259">
    <property type="entry name" value="MFS_trans_sf"/>
</dbReference>
<keyword evidence="3 5" id="KW-1133">Transmembrane helix</keyword>
<protein>
    <submittedName>
        <fullName evidence="7">Putative MFS family arabinose efflux permease</fullName>
    </submittedName>
</protein>
<feature type="transmembrane region" description="Helical" evidence="5">
    <location>
        <begin position="7"/>
        <end position="27"/>
    </location>
</feature>
<feature type="transmembrane region" description="Helical" evidence="5">
    <location>
        <begin position="272"/>
        <end position="290"/>
    </location>
</feature>
<dbReference type="GO" id="GO:0005886">
    <property type="term" value="C:plasma membrane"/>
    <property type="evidence" value="ECO:0007669"/>
    <property type="project" value="UniProtKB-SubCell"/>
</dbReference>
<reference evidence="7 8" key="1">
    <citation type="submission" date="2018-08" db="EMBL/GenBank/DDBJ databases">
        <title>Genomic Encyclopedia of Archaeal and Bacterial Type Strains, Phase II (KMG-II): from individual species to whole genera.</title>
        <authorList>
            <person name="Goeker M."/>
        </authorList>
    </citation>
    <scope>NUCLEOTIDE SEQUENCE [LARGE SCALE GENOMIC DNA]</scope>
    <source>
        <strain evidence="7 8">DSM 45791</strain>
    </source>
</reference>
<evidence type="ECO:0000256" key="1">
    <source>
        <dbReference type="ARBA" id="ARBA00004651"/>
    </source>
</evidence>
<dbReference type="InterPro" id="IPR011701">
    <property type="entry name" value="MFS"/>
</dbReference>
<evidence type="ECO:0000313" key="8">
    <source>
        <dbReference type="Proteomes" id="UP000256269"/>
    </source>
</evidence>
<comment type="subcellular location">
    <subcellularLocation>
        <location evidence="1">Cell membrane</location>
        <topology evidence="1">Multi-pass membrane protein</topology>
    </subcellularLocation>
</comment>
<evidence type="ECO:0000256" key="3">
    <source>
        <dbReference type="ARBA" id="ARBA00022989"/>
    </source>
</evidence>
<dbReference type="PANTHER" id="PTHR42910:SF1">
    <property type="entry name" value="MAJOR FACILITATOR SUPERFAMILY (MFS) PROFILE DOMAIN-CONTAINING PROTEIN"/>
    <property type="match status" value="1"/>
</dbReference>
<evidence type="ECO:0000256" key="2">
    <source>
        <dbReference type="ARBA" id="ARBA00022692"/>
    </source>
</evidence>
<feature type="transmembrane region" description="Helical" evidence="5">
    <location>
        <begin position="131"/>
        <end position="150"/>
    </location>
</feature>
<dbReference type="SUPFAM" id="SSF103473">
    <property type="entry name" value="MFS general substrate transporter"/>
    <property type="match status" value="1"/>
</dbReference>
<accession>A0A3E0HEH7</accession>
<dbReference type="PANTHER" id="PTHR42910">
    <property type="entry name" value="TRANSPORTER SCO4007-RELATED"/>
    <property type="match status" value="1"/>
</dbReference>
<evidence type="ECO:0000313" key="7">
    <source>
        <dbReference type="EMBL" id="REH43563.1"/>
    </source>
</evidence>
<feature type="transmembrane region" description="Helical" evidence="5">
    <location>
        <begin position="39"/>
        <end position="62"/>
    </location>
</feature>
<dbReference type="Gene3D" id="1.20.1250.20">
    <property type="entry name" value="MFS general substrate transporter like domains"/>
    <property type="match status" value="1"/>
</dbReference>
<gene>
    <name evidence="7" type="ORF">BCF44_109106</name>
</gene>
<proteinExistence type="predicted"/>
<organism evidence="7 8">
    <name type="scientific">Kutzneria buriramensis</name>
    <dbReference type="NCBI Taxonomy" id="1045776"/>
    <lineage>
        <taxon>Bacteria</taxon>
        <taxon>Bacillati</taxon>
        <taxon>Actinomycetota</taxon>
        <taxon>Actinomycetes</taxon>
        <taxon>Pseudonocardiales</taxon>
        <taxon>Pseudonocardiaceae</taxon>
        <taxon>Kutzneria</taxon>
    </lineage>
</organism>
<keyword evidence="4 5" id="KW-0472">Membrane</keyword>
<dbReference type="EMBL" id="QUNO01000009">
    <property type="protein sequence ID" value="REH43563.1"/>
    <property type="molecule type" value="Genomic_DNA"/>
</dbReference>
<keyword evidence="8" id="KW-1185">Reference proteome</keyword>
<feature type="transmembrane region" description="Helical" evidence="5">
    <location>
        <begin position="98"/>
        <end position="119"/>
    </location>
</feature>
<feature type="transmembrane region" description="Helical" evidence="5">
    <location>
        <begin position="156"/>
        <end position="181"/>
    </location>
</feature>
<dbReference type="PROSITE" id="PS50850">
    <property type="entry name" value="MFS"/>
    <property type="match status" value="1"/>
</dbReference>
<evidence type="ECO:0000259" key="6">
    <source>
        <dbReference type="PROSITE" id="PS50850"/>
    </source>
</evidence>
<feature type="transmembrane region" description="Helical" evidence="5">
    <location>
        <begin position="214"/>
        <end position="233"/>
    </location>
</feature>
<feature type="transmembrane region" description="Helical" evidence="5">
    <location>
        <begin position="296"/>
        <end position="314"/>
    </location>
</feature>